<organism evidence="1 2">
    <name type="scientific">Neobacillus ginsengisoli</name>
    <dbReference type="NCBI Taxonomy" id="904295"/>
    <lineage>
        <taxon>Bacteria</taxon>
        <taxon>Bacillati</taxon>
        <taxon>Bacillota</taxon>
        <taxon>Bacilli</taxon>
        <taxon>Bacillales</taxon>
        <taxon>Bacillaceae</taxon>
        <taxon>Neobacillus</taxon>
    </lineage>
</organism>
<dbReference type="Proteomes" id="UP001224122">
    <property type="component" value="Unassembled WGS sequence"/>
</dbReference>
<name>A0ABT9XZT2_9BACI</name>
<proteinExistence type="predicted"/>
<dbReference type="EMBL" id="JAUSTW010000008">
    <property type="protein sequence ID" value="MDQ0201078.1"/>
    <property type="molecule type" value="Genomic_DNA"/>
</dbReference>
<gene>
    <name evidence="1" type="ORF">J2S10_004284</name>
</gene>
<sequence length="77" mass="8770">MLAKIHQKEFGILCLKNRLQSLRAVNMEWHTIEFQYLIGLLLRSVDAGFMTPAGEKNGQVTHISPQVLEDVLTLHQV</sequence>
<keyword evidence="2" id="KW-1185">Reference proteome</keyword>
<accession>A0ABT9XZT2</accession>
<protein>
    <submittedName>
        <fullName evidence="1">Uncharacterized protein</fullName>
    </submittedName>
</protein>
<reference evidence="1 2" key="1">
    <citation type="submission" date="2023-07" db="EMBL/GenBank/DDBJ databases">
        <title>Genomic Encyclopedia of Type Strains, Phase IV (KMG-IV): sequencing the most valuable type-strain genomes for metagenomic binning, comparative biology and taxonomic classification.</title>
        <authorList>
            <person name="Goeker M."/>
        </authorList>
    </citation>
    <scope>NUCLEOTIDE SEQUENCE [LARGE SCALE GENOMIC DNA]</scope>
    <source>
        <strain evidence="1 2">DSM 27594</strain>
    </source>
</reference>
<evidence type="ECO:0000313" key="1">
    <source>
        <dbReference type="EMBL" id="MDQ0201078.1"/>
    </source>
</evidence>
<evidence type="ECO:0000313" key="2">
    <source>
        <dbReference type="Proteomes" id="UP001224122"/>
    </source>
</evidence>
<comment type="caution">
    <text evidence="1">The sequence shown here is derived from an EMBL/GenBank/DDBJ whole genome shotgun (WGS) entry which is preliminary data.</text>
</comment>